<dbReference type="Pfam" id="PF00646">
    <property type="entry name" value="F-box"/>
    <property type="match status" value="1"/>
</dbReference>
<dbReference type="SUPFAM" id="SSF81383">
    <property type="entry name" value="F-box domain"/>
    <property type="match status" value="1"/>
</dbReference>
<dbReference type="EMBL" id="RWGY01000035">
    <property type="protein sequence ID" value="TVU13284.1"/>
    <property type="molecule type" value="Genomic_DNA"/>
</dbReference>
<proteinExistence type="predicted"/>
<dbReference type="InterPro" id="IPR036047">
    <property type="entry name" value="F-box-like_dom_sf"/>
</dbReference>
<dbReference type="Proteomes" id="UP000324897">
    <property type="component" value="Unassembled WGS sequence"/>
</dbReference>
<keyword evidence="3" id="KW-1185">Reference proteome</keyword>
<organism evidence="2 3">
    <name type="scientific">Eragrostis curvula</name>
    <name type="common">weeping love grass</name>
    <dbReference type="NCBI Taxonomy" id="38414"/>
    <lineage>
        <taxon>Eukaryota</taxon>
        <taxon>Viridiplantae</taxon>
        <taxon>Streptophyta</taxon>
        <taxon>Embryophyta</taxon>
        <taxon>Tracheophyta</taxon>
        <taxon>Spermatophyta</taxon>
        <taxon>Magnoliopsida</taxon>
        <taxon>Liliopsida</taxon>
        <taxon>Poales</taxon>
        <taxon>Poaceae</taxon>
        <taxon>PACMAD clade</taxon>
        <taxon>Chloridoideae</taxon>
        <taxon>Eragrostideae</taxon>
        <taxon>Eragrostidinae</taxon>
        <taxon>Eragrostis</taxon>
    </lineage>
</organism>
<dbReference type="PANTHER" id="PTHR32133">
    <property type="entry name" value="OS07G0120400 PROTEIN"/>
    <property type="match status" value="1"/>
</dbReference>
<reference evidence="2 3" key="1">
    <citation type="journal article" date="2019" name="Sci. Rep.">
        <title>A high-quality genome of Eragrostis curvula grass provides insights into Poaceae evolution and supports new strategies to enhance forage quality.</title>
        <authorList>
            <person name="Carballo J."/>
            <person name="Santos B.A.C.M."/>
            <person name="Zappacosta D."/>
            <person name="Garbus I."/>
            <person name="Selva J.P."/>
            <person name="Gallo C.A."/>
            <person name="Diaz A."/>
            <person name="Albertini E."/>
            <person name="Caccamo M."/>
            <person name="Echenique V."/>
        </authorList>
    </citation>
    <scope>NUCLEOTIDE SEQUENCE [LARGE SCALE GENOMIC DNA]</scope>
    <source>
        <strain evidence="3">cv. Victoria</strain>
        <tissue evidence="2">Leaf</tissue>
    </source>
</reference>
<feature type="non-terminal residue" evidence="2">
    <location>
        <position position="1"/>
    </location>
</feature>
<comment type="caution">
    <text evidence="2">The sequence shown here is derived from an EMBL/GenBank/DDBJ whole genome shotgun (WGS) entry which is preliminary data.</text>
</comment>
<evidence type="ECO:0000259" key="1">
    <source>
        <dbReference type="Pfam" id="PF00646"/>
    </source>
</evidence>
<protein>
    <recommendedName>
        <fullName evidence="1">F-box domain-containing protein</fullName>
    </recommendedName>
</protein>
<dbReference type="PANTHER" id="PTHR32133:SF362">
    <property type="entry name" value="F-BOX DOMAIN-CONTAINING PROTEIN"/>
    <property type="match status" value="1"/>
</dbReference>
<dbReference type="Gramene" id="TVU13284">
    <property type="protein sequence ID" value="TVU13284"/>
    <property type="gene ID" value="EJB05_40821"/>
</dbReference>
<dbReference type="InterPro" id="IPR001810">
    <property type="entry name" value="F-box_dom"/>
</dbReference>
<name>A0A5J9TPJ8_9POAL</name>
<accession>A0A5J9TPJ8</accession>
<gene>
    <name evidence="2" type="ORF">EJB05_40821</name>
</gene>
<feature type="domain" description="F-box" evidence="1">
    <location>
        <begin position="12"/>
        <end position="53"/>
    </location>
</feature>
<evidence type="ECO:0000313" key="2">
    <source>
        <dbReference type="EMBL" id="TVU13284.1"/>
    </source>
</evidence>
<sequence>MPTPRRLRPAPLPDDLVEKIILRFPPDDPAGLVDGALVCKDWCRVICSPDFRRRFREFHRNPPLLGILYRSGGGNRNQQETNFLPSSTFRLRLPSSDNKQIPQWRAIDTLHGRVLLWDESLRRAFTWPEFIVWSPVPSQTRRLPVLRQYMYTNMWSAALLCAATAGCDHLDCTSSSGAFFVVFVGTDSVTTSAYIYSSEQNVWSEAGFVRDHHSVSAGIKRPSARVENTVYFICERSENLLAYELCKKKLSFVSIPSELSRDYNNRFTAFTAAEDGKLGLATAVCFRLVTWSREEAGVSLDGDAGWTQQREFDLDKLLPSCTLSYRYDFFATTNNNGVIVVKRNKLLFAIDLKSGKAKELLNGCAVQSIYHIVPYIGFCTPSLPQCKFT</sequence>
<evidence type="ECO:0000313" key="3">
    <source>
        <dbReference type="Proteomes" id="UP000324897"/>
    </source>
</evidence>
<dbReference type="AlphaFoldDB" id="A0A5J9TPJ8"/>